<organism evidence="1 2">
    <name type="scientific">Eiseniibacteriota bacterium</name>
    <dbReference type="NCBI Taxonomy" id="2212470"/>
    <lineage>
        <taxon>Bacteria</taxon>
        <taxon>Candidatus Eiseniibacteriota</taxon>
    </lineage>
</organism>
<comment type="caution">
    <text evidence="1">The sequence shown here is derived from an EMBL/GenBank/DDBJ whole genome shotgun (WGS) entry which is preliminary data.</text>
</comment>
<reference evidence="1" key="2">
    <citation type="journal article" date="2021" name="Microbiome">
        <title>Successional dynamics and alternative stable states in a saline activated sludge microbial community over 9 years.</title>
        <authorList>
            <person name="Wang Y."/>
            <person name="Ye J."/>
            <person name="Ju F."/>
            <person name="Liu L."/>
            <person name="Boyd J.A."/>
            <person name="Deng Y."/>
            <person name="Parks D.H."/>
            <person name="Jiang X."/>
            <person name="Yin X."/>
            <person name="Woodcroft B.J."/>
            <person name="Tyson G.W."/>
            <person name="Hugenholtz P."/>
            <person name="Polz M.F."/>
            <person name="Zhang T."/>
        </authorList>
    </citation>
    <scope>NUCLEOTIDE SEQUENCE</scope>
    <source>
        <strain evidence="1">HKST-UBA02</strain>
    </source>
</reference>
<protein>
    <submittedName>
        <fullName evidence="1">DUF4926 domain-containing protein</fullName>
    </submittedName>
</protein>
<dbReference type="Pfam" id="PF16277">
    <property type="entry name" value="DUF4926"/>
    <property type="match status" value="1"/>
</dbReference>
<dbReference type="AlphaFoldDB" id="A0A956NGE3"/>
<sequence length="77" mass="8507">MKFKELDTVVLSRDLREHGLERGDLGAVVAVHEPDELEIEFVMASGRTGALLTVHESDVRRVDDTDLVTVRSFGAAK</sequence>
<reference evidence="1" key="1">
    <citation type="submission" date="2020-04" db="EMBL/GenBank/DDBJ databases">
        <authorList>
            <person name="Zhang T."/>
        </authorList>
    </citation>
    <scope>NUCLEOTIDE SEQUENCE</scope>
    <source>
        <strain evidence="1">HKST-UBA02</strain>
    </source>
</reference>
<proteinExistence type="predicted"/>
<evidence type="ECO:0000313" key="2">
    <source>
        <dbReference type="Proteomes" id="UP000739538"/>
    </source>
</evidence>
<accession>A0A956NGE3</accession>
<dbReference type="Proteomes" id="UP000739538">
    <property type="component" value="Unassembled WGS sequence"/>
</dbReference>
<dbReference type="EMBL" id="JAGQHS010000199">
    <property type="protein sequence ID" value="MCA9758683.1"/>
    <property type="molecule type" value="Genomic_DNA"/>
</dbReference>
<evidence type="ECO:0000313" key="1">
    <source>
        <dbReference type="EMBL" id="MCA9758683.1"/>
    </source>
</evidence>
<dbReference type="InterPro" id="IPR032568">
    <property type="entry name" value="DUF4926"/>
</dbReference>
<name>A0A956NGE3_UNCEI</name>
<gene>
    <name evidence="1" type="ORF">KDA27_23020</name>
</gene>